<organism evidence="1 2">
    <name type="scientific">Phlebia brevispora</name>
    <dbReference type="NCBI Taxonomy" id="194682"/>
    <lineage>
        <taxon>Eukaryota</taxon>
        <taxon>Fungi</taxon>
        <taxon>Dikarya</taxon>
        <taxon>Basidiomycota</taxon>
        <taxon>Agaricomycotina</taxon>
        <taxon>Agaricomycetes</taxon>
        <taxon>Polyporales</taxon>
        <taxon>Meruliaceae</taxon>
        <taxon>Phlebia</taxon>
    </lineage>
</organism>
<protein>
    <submittedName>
        <fullName evidence="1">Uncharacterized protein</fullName>
    </submittedName>
</protein>
<proteinExistence type="predicted"/>
<reference evidence="1" key="1">
    <citation type="submission" date="2022-07" db="EMBL/GenBank/DDBJ databases">
        <title>Genome Sequence of Phlebia brevispora.</title>
        <authorList>
            <person name="Buettner E."/>
        </authorList>
    </citation>
    <scope>NUCLEOTIDE SEQUENCE</scope>
    <source>
        <strain evidence="1">MPL23</strain>
    </source>
</reference>
<sequence>MFSVPQPSDSDVEKYEGAPIVRMEGEVAQEIACILEILYDGGSSFYNPNVTLPFSTVIAALGLGYKFALENIRTEATRRLSIVFPTRRADFHCESAPIFTHVSNIVNSKPFEMRPEDAINVVNAAKGLDLKSILPAAYYVCTQLSFTHLLRGVKDDFGKPHRLSAEDLELCLAARDEFHKDQILSLGVLLRGKISPTCDDSEAAASACTTMTAEGLQRSKSLWFDDGNVVLIASNTAFRVHGGLLAHHSQVFHDMLAFPQPCDPEEAVDGCPVVHMTEDAEDLEYVLHLLYDGGCTFYNPDIALPLSSVAAALTIGTKFQIEPIRLEALRRLQKCFPASLSEFYTGVTPSGVSTHKAPYPATVLKPSIQSLESSDAIIVINLARKFDLVSLLPSAFYVSAQLPFHILLNGTKDDRGKLHQLAPP</sequence>
<evidence type="ECO:0000313" key="1">
    <source>
        <dbReference type="EMBL" id="KAJ3521238.1"/>
    </source>
</evidence>
<gene>
    <name evidence="1" type="ORF">NM688_g9041</name>
</gene>
<dbReference type="Proteomes" id="UP001148662">
    <property type="component" value="Unassembled WGS sequence"/>
</dbReference>
<keyword evidence="2" id="KW-1185">Reference proteome</keyword>
<dbReference type="EMBL" id="JANHOG010002655">
    <property type="protein sequence ID" value="KAJ3521238.1"/>
    <property type="molecule type" value="Genomic_DNA"/>
</dbReference>
<name>A0ACC1RMP0_9APHY</name>
<comment type="caution">
    <text evidence="1">The sequence shown here is derived from an EMBL/GenBank/DDBJ whole genome shotgun (WGS) entry which is preliminary data.</text>
</comment>
<evidence type="ECO:0000313" key="2">
    <source>
        <dbReference type="Proteomes" id="UP001148662"/>
    </source>
</evidence>
<accession>A0ACC1RMP0</accession>